<dbReference type="AlphaFoldDB" id="A0A3Q3VLA5"/>
<dbReference type="Ensembl" id="ENSMMOT00000001144.1">
    <property type="protein sequence ID" value="ENSMMOP00000001118.1"/>
    <property type="gene ID" value="ENSMMOG00000000956.1"/>
</dbReference>
<dbReference type="Proteomes" id="UP000261620">
    <property type="component" value="Unplaced"/>
</dbReference>
<dbReference type="PANTHER" id="PTHR21501">
    <property type="entry name" value="PROTEIN FAM-161"/>
    <property type="match status" value="1"/>
</dbReference>
<keyword evidence="2" id="KW-0175">Coiled coil</keyword>
<evidence type="ECO:0000256" key="1">
    <source>
        <dbReference type="ARBA" id="ARBA00006663"/>
    </source>
</evidence>
<evidence type="ECO:0000313" key="5">
    <source>
        <dbReference type="Proteomes" id="UP000261620"/>
    </source>
</evidence>
<accession>A0A3Q3VLA5</accession>
<reference evidence="4" key="2">
    <citation type="submission" date="2025-09" db="UniProtKB">
        <authorList>
            <consortium name="Ensembl"/>
        </authorList>
    </citation>
    <scope>IDENTIFICATION</scope>
</reference>
<evidence type="ECO:0000313" key="4">
    <source>
        <dbReference type="Ensembl" id="ENSMMOP00000001118.1"/>
    </source>
</evidence>
<dbReference type="InterPro" id="IPR019579">
    <property type="entry name" value="FAM161A/B"/>
</dbReference>
<comment type="similarity">
    <text evidence="1">Belongs to the FAM161 family.</text>
</comment>
<dbReference type="GO" id="GO:0044782">
    <property type="term" value="P:cilium organization"/>
    <property type="evidence" value="ECO:0007669"/>
    <property type="project" value="TreeGrafter"/>
</dbReference>
<feature type="region of interest" description="Disordered" evidence="3">
    <location>
        <begin position="172"/>
        <end position="200"/>
    </location>
</feature>
<feature type="region of interest" description="Disordered" evidence="3">
    <location>
        <begin position="77"/>
        <end position="96"/>
    </location>
</feature>
<feature type="region of interest" description="Disordered" evidence="3">
    <location>
        <begin position="475"/>
        <end position="499"/>
    </location>
</feature>
<keyword evidence="5" id="KW-1185">Reference proteome</keyword>
<proteinExistence type="inferred from homology"/>
<feature type="compositionally biased region" description="Polar residues" evidence="3">
    <location>
        <begin position="77"/>
        <end position="88"/>
    </location>
</feature>
<evidence type="ECO:0000256" key="2">
    <source>
        <dbReference type="ARBA" id="ARBA00023054"/>
    </source>
</evidence>
<dbReference type="OMA" id="KCQAMHK"/>
<dbReference type="Pfam" id="PF10595">
    <property type="entry name" value="FAM161A_B"/>
    <property type="match status" value="2"/>
</dbReference>
<feature type="compositionally biased region" description="Low complexity" evidence="3">
    <location>
        <begin position="478"/>
        <end position="487"/>
    </location>
</feature>
<feature type="compositionally biased region" description="Basic and acidic residues" evidence="3">
    <location>
        <begin position="490"/>
        <end position="499"/>
    </location>
</feature>
<evidence type="ECO:0000256" key="3">
    <source>
        <dbReference type="SAM" id="MobiDB-lite"/>
    </source>
</evidence>
<sequence length="499" mass="57361">MFFLLINVSSQSGLLFFRRVETRRSTVTTTHTKRRDKETLHHLRQSERFNSGVLACPSSTNQERCLVRTSTLSATETPQCEQEASSKSTRMRQEEENEAECQKKFCALLVPSHVSQPLYQELMELKEKERKQGHEQRRLFLLSNQKPFSFQKREKEKREKLKALLNQVSDDGQNKVTAVRKSPRKEVKDSPDSDLKGGFPSLGMDDFKELKAMTLLQPPLYVFTVQHKSPTVSDSPKLRTAERTRREKLGFLYEKPSFHPKINHEVPDFSRLHKAMQTAALRKTRSKDVTKCQPFCLRTSDFPARKKLSAVAATTGRGLRAPKISNVSGSKSSGAVMSLSTDTLPIFITDAVRKRCVAIRKSMEVREMKNQESTEWLRTYQMRSQAMRKSVALHAKLLDPQSNLKEVHDEKLQHHRSVLLKRKYTRELREIKARVSERPFLFEQVTQKNAKAHVEQKYRNKLKKAGIKEQFVKETGDAVEGASSSSGSEDESHNKYLHT</sequence>
<organism evidence="4 5">
    <name type="scientific">Mola mola</name>
    <name type="common">Ocean sunfish</name>
    <name type="synonym">Tetraodon mola</name>
    <dbReference type="NCBI Taxonomy" id="94237"/>
    <lineage>
        <taxon>Eukaryota</taxon>
        <taxon>Metazoa</taxon>
        <taxon>Chordata</taxon>
        <taxon>Craniata</taxon>
        <taxon>Vertebrata</taxon>
        <taxon>Euteleostomi</taxon>
        <taxon>Actinopterygii</taxon>
        <taxon>Neopterygii</taxon>
        <taxon>Teleostei</taxon>
        <taxon>Neoteleostei</taxon>
        <taxon>Acanthomorphata</taxon>
        <taxon>Eupercaria</taxon>
        <taxon>Tetraodontiformes</taxon>
        <taxon>Molidae</taxon>
        <taxon>Mola</taxon>
    </lineage>
</organism>
<name>A0A3Q3VLA5_MOLML</name>
<feature type="compositionally biased region" description="Basic and acidic residues" evidence="3">
    <location>
        <begin position="184"/>
        <end position="195"/>
    </location>
</feature>
<dbReference type="PANTHER" id="PTHR21501:SF4">
    <property type="entry name" value="PROTEIN FAM161B"/>
    <property type="match status" value="1"/>
</dbReference>
<dbReference type="STRING" id="94237.ENSMMOP00000001118"/>
<reference evidence="4" key="1">
    <citation type="submission" date="2025-08" db="UniProtKB">
        <authorList>
            <consortium name="Ensembl"/>
        </authorList>
    </citation>
    <scope>IDENTIFICATION</scope>
</reference>
<dbReference type="GO" id="GO:0005856">
    <property type="term" value="C:cytoskeleton"/>
    <property type="evidence" value="ECO:0007669"/>
    <property type="project" value="UniProtKB-ARBA"/>
</dbReference>
<dbReference type="GO" id="GO:0005929">
    <property type="term" value="C:cilium"/>
    <property type="evidence" value="ECO:0007669"/>
    <property type="project" value="TreeGrafter"/>
</dbReference>
<protein>
    <submittedName>
        <fullName evidence="4">Uncharacterized protein</fullName>
    </submittedName>
</protein>
<dbReference type="InterPro" id="IPR051655">
    <property type="entry name" value="FAM161"/>
</dbReference>